<dbReference type="NCBIfam" id="TIGR01451">
    <property type="entry name" value="B_ant_repeat"/>
    <property type="match status" value="7"/>
</dbReference>
<dbReference type="InterPro" id="IPR008966">
    <property type="entry name" value="Adhesion_dom_sf"/>
</dbReference>
<dbReference type="InterPro" id="IPR006665">
    <property type="entry name" value="OmpA-like"/>
</dbReference>
<organism evidence="5 6">
    <name type="scientific">Microbulbifer halophilus</name>
    <dbReference type="NCBI Taxonomy" id="453963"/>
    <lineage>
        <taxon>Bacteria</taxon>
        <taxon>Pseudomonadati</taxon>
        <taxon>Pseudomonadota</taxon>
        <taxon>Gammaproteobacteria</taxon>
        <taxon>Cellvibrionales</taxon>
        <taxon>Microbulbiferaceae</taxon>
        <taxon>Microbulbifer</taxon>
    </lineage>
</organism>
<evidence type="ECO:0000256" key="1">
    <source>
        <dbReference type="ARBA" id="ARBA00004370"/>
    </source>
</evidence>
<dbReference type="InterPro" id="IPR036737">
    <property type="entry name" value="OmpA-like_sf"/>
</dbReference>
<keyword evidence="2 3" id="KW-0472">Membrane</keyword>
<comment type="caution">
    <text evidence="5">The sequence shown here is derived from an EMBL/GenBank/DDBJ whole genome shotgun (WGS) entry which is preliminary data.</text>
</comment>
<dbReference type="InterPro" id="IPR006664">
    <property type="entry name" value="OMP_bac"/>
</dbReference>
<dbReference type="InterPro" id="IPR047589">
    <property type="entry name" value="DUF11_rpt"/>
</dbReference>
<reference evidence="6" key="1">
    <citation type="journal article" date="2019" name="Int. J. Syst. Evol. Microbiol.">
        <title>The Global Catalogue of Microorganisms (GCM) 10K type strain sequencing project: providing services to taxonomists for standard genome sequencing and annotation.</title>
        <authorList>
            <consortium name="The Broad Institute Genomics Platform"/>
            <consortium name="The Broad Institute Genome Sequencing Center for Infectious Disease"/>
            <person name="Wu L."/>
            <person name="Ma J."/>
        </authorList>
    </citation>
    <scope>NUCLEOTIDE SEQUENCE [LARGE SCALE GENOMIC DNA]</scope>
    <source>
        <strain evidence="6">KCTC 12848</strain>
    </source>
</reference>
<name>A0ABW5EFG0_9GAMM</name>
<keyword evidence="6" id="KW-1185">Reference proteome</keyword>
<dbReference type="Gene3D" id="3.30.1330.60">
    <property type="entry name" value="OmpA-like domain"/>
    <property type="match status" value="1"/>
</dbReference>
<protein>
    <submittedName>
        <fullName evidence="5">Isopeptide-forming domain-containing fimbrial protein</fullName>
    </submittedName>
</protein>
<evidence type="ECO:0000256" key="3">
    <source>
        <dbReference type="PROSITE-ProRule" id="PRU00473"/>
    </source>
</evidence>
<dbReference type="Pfam" id="PF01345">
    <property type="entry name" value="DUF11"/>
    <property type="match status" value="6"/>
</dbReference>
<dbReference type="Proteomes" id="UP001597425">
    <property type="component" value="Unassembled WGS sequence"/>
</dbReference>
<accession>A0ABW5EFG0</accession>
<proteinExistence type="predicted"/>
<dbReference type="InterPro" id="IPR001434">
    <property type="entry name" value="OmcB-like_DUF11"/>
</dbReference>
<dbReference type="EMBL" id="JBHUJD010000035">
    <property type="protein sequence ID" value="MFD2312308.1"/>
    <property type="molecule type" value="Genomic_DNA"/>
</dbReference>
<dbReference type="Gene3D" id="2.60.40.10">
    <property type="entry name" value="Immunoglobulins"/>
    <property type="match status" value="2"/>
</dbReference>
<dbReference type="PRINTS" id="PR01021">
    <property type="entry name" value="OMPADOMAIN"/>
</dbReference>
<dbReference type="PANTHER" id="PTHR34819">
    <property type="entry name" value="LARGE CYSTEINE-RICH PERIPLASMIC PROTEIN OMCB"/>
    <property type="match status" value="1"/>
</dbReference>
<dbReference type="PROSITE" id="PS51123">
    <property type="entry name" value="OMPA_2"/>
    <property type="match status" value="1"/>
</dbReference>
<dbReference type="NCBIfam" id="TIGR04226">
    <property type="entry name" value="RrgB_K2N_iso_D2"/>
    <property type="match status" value="1"/>
</dbReference>
<dbReference type="SUPFAM" id="SSF103088">
    <property type="entry name" value="OmpA-like"/>
    <property type="match status" value="2"/>
</dbReference>
<sequence length="1727" mass="177915">MENTTEISVTGNLIDINPDNNEDTVITEVLPLPIVTYNKTADVAAVSPGDTITYTVTVTISDGDLNEDLFVTDTLGTGLDFGAVDPGTSPEFACVAGNPFECTVPSGTTPGTYTLIYTATVNSDAEDTVDNAVTSTGGGGEEPSCDADCDLQIPLNPLLTYEKAADVSEVEVGDTITYTVTVNVADAPLTDDALFSDTLGPGLDFGTIDGATSPEFNCIAGNPFDCTLPSGTVQGSYTIAYTANVNDTASGTVDNAVTGTGGGGDDPTCSDDCDLEIPVIPPTVTYEKAADVTFVEVGDTVTYTVTVNVADADLVEDVLLTDTLGTGLDDATVTATTSAEFGDCPAGTSGNPLNCNLSAGTAPGTYTLEYTAVVNNEAEGTVDNVVTGTGGGGGEEPLCSADCDLQIPLIDPVVTYEKAADVSEVEVGDTITYTVTVNVSDADLAEDVLLTDTLGTGLDDATVTAATSAEFGDCPAGTSGNPLNCNLSAGTAPGTYTLEYTAVVNNEAEGTVDNVVTGTGGGGEEPLCSADCDLQIPLIDPVVTYEKAADVSEVEVGDTITYTVTVNIADASLSEELSLSDTLGSGLDFGAIDPGTSAEFTCVAGNPLECTVPADTTPGSYALIYTATVNSDAEDNVNNAVTSSGGGGDTPQCSGECSTQTLLVDPVVSYSKAADTALVEVGDTVTYTLTTTVSEASLTESFTLTDTMGTGLEFDSVTSAGAYTCNADNPLECTLPAGTAEGTYDLTYTAVVTDEAPNEVNNAVTGSGGGGGDPQCSSECDVTIPVAPAIVYSKSTGTSEVERGDTITYTLTTVISNGPLTAVFTLTDTLGAGLELTGVTAPGAYTCNDANPLTCTLPTGTDPGSYSVTYTALVTDEASDTVDNGVVGSGGGGGQPQCSDDCEISIPLIPGVTYSKSADTSEVAVGDTVTYTLTSTVDISSLSEEFTLTDTLGTGLEFTEVTDAAGYDCNDSNPLVCTLPAGTEPGTYALTYTAVVTDDAPDTVDNAVLGTGGGGEPQCSGDCNIEIQVAPPAIAVNKSADPASGSEVEVGQSLEYTLTVSVENSSTREDLTLVDTPDAGLTIDTLPPECALNGEDIRCTLPAGAAVGTYTFAYSTTVNSGAGDTVGNSVIASGGGGGTPDCETCEITHTVIAPEIRLAKTSNRSDIVIGDLVVYTITAENIGNRDLVNGTIEDTPPAGFTYVKNSLQVDDSDGAATVASENPLQIDGVDVAAGDVATFTYLMRVGAGVRPGVHRNQVQALSSGKPVSNLASAEVELVADPLTQDSLIFGKVFNDRDGDGWQDSALLSGVRVQGGFAPGAYVADSTRLYRGAGPEKVADASAPMLHGLAIGSIYGRSTESNSADHHQVIIRQLLDRPQLTDDFVLTSAQGFTLRMDAAGNTSVEKTGEAAMGLTAAVPHVERRIAQVADGYEVEYTIRNQGIDEGIPGVRIASVDGLIVETDRFGRYHLAGIDGGTWERGRNFILKVDPSTLPEGTEFITDNPLIRRVTPGLPVRFDFAVRMPAQEITGGGRQFSMELGEVLFAPGSSEVQTNYQPVIDKMASTVREYRGGEVIIRANGISEALAFERASAVRAKLLDRLDSKAIGNLSISLRTEANGQDALIAGLDKDCTLLGAVLFDTGETSIRTEFEPLLDKIAEQISRTGDGRVSIVGHSDKRGSYEYNAELGMRRAEAVYRALVQRLQPELHAGIRVEFANSTSAPAGVKRK</sequence>
<feature type="domain" description="OmpA-like" evidence="4">
    <location>
        <begin position="1625"/>
        <end position="1727"/>
    </location>
</feature>
<dbReference type="Pfam" id="PF00691">
    <property type="entry name" value="OmpA"/>
    <property type="match status" value="1"/>
</dbReference>
<evidence type="ECO:0000256" key="2">
    <source>
        <dbReference type="ARBA" id="ARBA00023136"/>
    </source>
</evidence>
<evidence type="ECO:0000259" key="4">
    <source>
        <dbReference type="PROSITE" id="PS51123"/>
    </source>
</evidence>
<dbReference type="PANTHER" id="PTHR34819:SF3">
    <property type="entry name" value="CELL SURFACE PROTEIN"/>
    <property type="match status" value="1"/>
</dbReference>
<evidence type="ECO:0000313" key="5">
    <source>
        <dbReference type="EMBL" id="MFD2312308.1"/>
    </source>
</evidence>
<evidence type="ECO:0000313" key="6">
    <source>
        <dbReference type="Proteomes" id="UP001597425"/>
    </source>
</evidence>
<dbReference type="InterPro" id="IPR013783">
    <property type="entry name" value="Ig-like_fold"/>
</dbReference>
<dbReference type="InterPro" id="IPR026466">
    <property type="entry name" value="Fim_isopep_form_D2_dom"/>
</dbReference>
<gene>
    <name evidence="5" type="ORF">ACFSKX_17950</name>
</gene>
<dbReference type="Gene3D" id="2.60.40.740">
    <property type="match status" value="4"/>
</dbReference>
<dbReference type="CDD" id="cd07185">
    <property type="entry name" value="OmpA_C-like"/>
    <property type="match status" value="1"/>
</dbReference>
<dbReference type="RefSeq" id="WP_265722966.1">
    <property type="nucleotide sequence ID" value="NZ_JAPIVK010000033.1"/>
</dbReference>
<dbReference type="InterPro" id="IPR051172">
    <property type="entry name" value="Chlamydia_OmcB"/>
</dbReference>
<dbReference type="SUPFAM" id="SSF49401">
    <property type="entry name" value="Bacterial adhesins"/>
    <property type="match status" value="5"/>
</dbReference>
<comment type="subcellular location">
    <subcellularLocation>
        <location evidence="1">Membrane</location>
    </subcellularLocation>
</comment>